<keyword evidence="2" id="KW-1185">Reference proteome</keyword>
<sequence>MQPHDFSTHGRSWPPASRRRIRAFRAEDGSNLAFTALRLGLAPVLAARLRGAAAPAVLPEDARRRLAARAELEGQRLSRLGRSRDPRYDLNRHLAVARLRRWLGGCGDAEPPLP</sequence>
<organism evidence="1 2">
    <name type="scientific">Antarcticirhabdus aurantiaca</name>
    <dbReference type="NCBI Taxonomy" id="2606717"/>
    <lineage>
        <taxon>Bacteria</taxon>
        <taxon>Pseudomonadati</taxon>
        <taxon>Pseudomonadota</taxon>
        <taxon>Alphaproteobacteria</taxon>
        <taxon>Hyphomicrobiales</taxon>
        <taxon>Aurantimonadaceae</taxon>
        <taxon>Antarcticirhabdus</taxon>
    </lineage>
</organism>
<protein>
    <submittedName>
        <fullName evidence="1">Uncharacterized protein</fullName>
    </submittedName>
</protein>
<proteinExistence type="predicted"/>
<name>A0ACD4NUC2_9HYPH</name>
<evidence type="ECO:0000313" key="2">
    <source>
        <dbReference type="Proteomes" id="UP001163223"/>
    </source>
</evidence>
<accession>A0ACD4NUC2</accession>
<reference evidence="1" key="1">
    <citation type="submission" date="2022-11" db="EMBL/GenBank/DDBJ databases">
        <title>beta-Carotene-producing bacterium, Jeongeuplla avenae sp. nov., alleviates the salt stress of Arabidopsis seedlings.</title>
        <authorList>
            <person name="Jiang L."/>
            <person name="Lee J."/>
        </authorList>
    </citation>
    <scope>NUCLEOTIDE SEQUENCE</scope>
    <source>
        <strain evidence="1">DY_R2A_6</strain>
    </source>
</reference>
<gene>
    <name evidence="1" type="ORF">OXU80_08290</name>
</gene>
<dbReference type="EMBL" id="CP113520">
    <property type="protein sequence ID" value="WAJ30192.1"/>
    <property type="molecule type" value="Genomic_DNA"/>
</dbReference>
<dbReference type="Proteomes" id="UP001163223">
    <property type="component" value="Chromosome"/>
</dbReference>
<evidence type="ECO:0000313" key="1">
    <source>
        <dbReference type="EMBL" id="WAJ30192.1"/>
    </source>
</evidence>